<proteinExistence type="predicted"/>
<feature type="domain" description="YokE-like PH" evidence="1">
    <location>
        <begin position="31"/>
        <end position="106"/>
    </location>
</feature>
<comment type="caution">
    <text evidence="2">The sequence shown here is derived from an EMBL/GenBank/DDBJ whole genome shotgun (WGS) entry which is preliminary data.</text>
</comment>
<keyword evidence="3" id="KW-1185">Reference proteome</keyword>
<dbReference type="Proteomes" id="UP000029734">
    <property type="component" value="Unassembled WGS sequence"/>
</dbReference>
<dbReference type="Pfam" id="PF14470">
    <property type="entry name" value="bPH_3"/>
    <property type="match status" value="1"/>
</dbReference>
<evidence type="ECO:0000259" key="1">
    <source>
        <dbReference type="Pfam" id="PF14470"/>
    </source>
</evidence>
<dbReference type="InterPro" id="IPR039519">
    <property type="entry name" value="YokE-like_PH"/>
</dbReference>
<accession>A0A098M5W5</accession>
<evidence type="ECO:0000313" key="2">
    <source>
        <dbReference type="EMBL" id="KGE17416.1"/>
    </source>
</evidence>
<protein>
    <recommendedName>
        <fullName evidence="1">YokE-like PH domain-containing protein</fullName>
    </recommendedName>
</protein>
<evidence type="ECO:0000313" key="3">
    <source>
        <dbReference type="Proteomes" id="UP000029734"/>
    </source>
</evidence>
<gene>
    <name evidence="2" type="ORF">PWYN_22685</name>
</gene>
<reference evidence="2 3" key="2">
    <citation type="submission" date="2014-10" db="EMBL/GenBank/DDBJ databases">
        <title>Comparative genomics of the Paenibacillus odorifer group.</title>
        <authorList>
            <person name="Tsai Y.-C."/>
            <person name="Martin N."/>
            <person name="Korlach J."/>
            <person name="Wiedmann M."/>
        </authorList>
    </citation>
    <scope>NUCLEOTIDE SEQUENCE [LARGE SCALE GENOMIC DNA]</scope>
    <source>
        <strain evidence="2 3">DSM 18334</strain>
    </source>
</reference>
<sequence length="122" mass="13950">MRSDFESAINHMGTMTKFMNKGSINEAEGYLKPDEQVLNVEIVNLDKGPGILVVTDKRIYFAFKILNTHNFKQLTYEEIISVSLNSLAGKMEIKTDHQSLKIKAIHGKRSKDVHRNIMERIS</sequence>
<dbReference type="STRING" id="268407.PWYN_22685"/>
<dbReference type="EMBL" id="JQCR01000003">
    <property type="protein sequence ID" value="KGE17416.1"/>
    <property type="molecule type" value="Genomic_DNA"/>
</dbReference>
<organism evidence="2 3">
    <name type="scientific">Paenibacillus wynnii</name>
    <dbReference type="NCBI Taxonomy" id="268407"/>
    <lineage>
        <taxon>Bacteria</taxon>
        <taxon>Bacillati</taxon>
        <taxon>Bacillota</taxon>
        <taxon>Bacilli</taxon>
        <taxon>Bacillales</taxon>
        <taxon>Paenibacillaceae</taxon>
        <taxon>Paenibacillus</taxon>
    </lineage>
</organism>
<dbReference type="OrthoDB" id="5996503at2"/>
<reference evidence="2 3" key="1">
    <citation type="submission" date="2014-08" db="EMBL/GenBank/DDBJ databases">
        <authorList>
            <person name="den Bakker H.C."/>
        </authorList>
    </citation>
    <scope>NUCLEOTIDE SEQUENCE [LARGE SCALE GENOMIC DNA]</scope>
    <source>
        <strain evidence="2 3">DSM 18334</strain>
    </source>
</reference>
<dbReference type="RefSeq" id="WP_036656267.1">
    <property type="nucleotide sequence ID" value="NZ_JQCR01000003.1"/>
</dbReference>
<dbReference type="AlphaFoldDB" id="A0A098M5W5"/>
<name>A0A098M5W5_9BACL</name>